<keyword evidence="2" id="KW-1185">Reference proteome</keyword>
<comment type="caution">
    <text evidence="1">The sequence shown here is derived from an EMBL/GenBank/DDBJ whole genome shotgun (WGS) entry which is preliminary data.</text>
</comment>
<dbReference type="Proteomes" id="UP000298327">
    <property type="component" value="Unassembled WGS sequence"/>
</dbReference>
<name>A0A4Y9Z9N9_9AGAM</name>
<dbReference type="EMBL" id="SEOQ01000098">
    <property type="protein sequence ID" value="TFY70501.1"/>
    <property type="molecule type" value="Genomic_DNA"/>
</dbReference>
<accession>A0A4Y9Z9N9</accession>
<dbReference type="OrthoDB" id="5366606at2759"/>
<organism evidence="1 2">
    <name type="scientific">Dentipellis fragilis</name>
    <dbReference type="NCBI Taxonomy" id="205917"/>
    <lineage>
        <taxon>Eukaryota</taxon>
        <taxon>Fungi</taxon>
        <taxon>Dikarya</taxon>
        <taxon>Basidiomycota</taxon>
        <taxon>Agaricomycotina</taxon>
        <taxon>Agaricomycetes</taxon>
        <taxon>Russulales</taxon>
        <taxon>Hericiaceae</taxon>
        <taxon>Dentipellis</taxon>
    </lineage>
</organism>
<evidence type="ECO:0000313" key="2">
    <source>
        <dbReference type="Proteomes" id="UP000298327"/>
    </source>
</evidence>
<reference evidence="1 2" key="1">
    <citation type="submission" date="2019-02" db="EMBL/GenBank/DDBJ databases">
        <title>Genome sequencing of the rare red list fungi Dentipellis fragilis.</title>
        <authorList>
            <person name="Buettner E."/>
            <person name="Kellner H."/>
        </authorList>
    </citation>
    <scope>NUCLEOTIDE SEQUENCE [LARGE SCALE GENOMIC DNA]</scope>
    <source>
        <strain evidence="1 2">DSM 105465</strain>
    </source>
</reference>
<sequence>MTLKPFDLRIQHGITGGFAPPRPSAVYDLSLSTQSPNSILLSSQFREDGTPDLLPLAPKAVGISSDTESLVEELKGILKDLPTQNPPQADIYGKDIGIFWQSDDFQWMNSAPQGCGGFDDGTTVTADDKKKFERAVDIVDTLVKRGIAHEG</sequence>
<evidence type="ECO:0000313" key="1">
    <source>
        <dbReference type="EMBL" id="TFY70501.1"/>
    </source>
</evidence>
<proteinExistence type="predicted"/>
<protein>
    <submittedName>
        <fullName evidence="1">Uncharacterized protein</fullName>
    </submittedName>
</protein>
<gene>
    <name evidence="1" type="ORF">EVG20_g2499</name>
</gene>
<dbReference type="AlphaFoldDB" id="A0A4Y9Z9N9"/>